<organism evidence="1 2">
    <name type="scientific">Alligator mississippiensis</name>
    <name type="common">American alligator</name>
    <dbReference type="NCBI Taxonomy" id="8496"/>
    <lineage>
        <taxon>Eukaryota</taxon>
        <taxon>Metazoa</taxon>
        <taxon>Chordata</taxon>
        <taxon>Craniata</taxon>
        <taxon>Vertebrata</taxon>
        <taxon>Euteleostomi</taxon>
        <taxon>Archelosauria</taxon>
        <taxon>Archosauria</taxon>
        <taxon>Crocodylia</taxon>
        <taxon>Alligatoridae</taxon>
        <taxon>Alligatorinae</taxon>
        <taxon>Alligator</taxon>
    </lineage>
</organism>
<evidence type="ECO:0000313" key="1">
    <source>
        <dbReference type="EMBL" id="KYO29040.1"/>
    </source>
</evidence>
<accession>A0A151MX08</accession>
<reference evidence="1 2" key="1">
    <citation type="journal article" date="2012" name="Genome Biol.">
        <title>Sequencing three crocodilian genomes to illuminate the evolution of archosaurs and amniotes.</title>
        <authorList>
            <person name="St John J.A."/>
            <person name="Braun E.L."/>
            <person name="Isberg S.R."/>
            <person name="Miles L.G."/>
            <person name="Chong A.Y."/>
            <person name="Gongora J."/>
            <person name="Dalzell P."/>
            <person name="Moran C."/>
            <person name="Bed'hom B."/>
            <person name="Abzhanov A."/>
            <person name="Burgess S.C."/>
            <person name="Cooksey A.M."/>
            <person name="Castoe T.A."/>
            <person name="Crawford N.G."/>
            <person name="Densmore L.D."/>
            <person name="Drew J.C."/>
            <person name="Edwards S.V."/>
            <person name="Faircloth B.C."/>
            <person name="Fujita M.K."/>
            <person name="Greenwold M.J."/>
            <person name="Hoffmann F.G."/>
            <person name="Howard J.M."/>
            <person name="Iguchi T."/>
            <person name="Janes D.E."/>
            <person name="Khan S.Y."/>
            <person name="Kohno S."/>
            <person name="de Koning A.J."/>
            <person name="Lance S.L."/>
            <person name="McCarthy F.M."/>
            <person name="McCormack J.E."/>
            <person name="Merchant M.E."/>
            <person name="Peterson D.G."/>
            <person name="Pollock D.D."/>
            <person name="Pourmand N."/>
            <person name="Raney B.J."/>
            <person name="Roessler K.A."/>
            <person name="Sanford J.R."/>
            <person name="Sawyer R.H."/>
            <person name="Schmidt C.J."/>
            <person name="Triplett E.W."/>
            <person name="Tuberville T.D."/>
            <person name="Venegas-Anaya M."/>
            <person name="Howard J.T."/>
            <person name="Jarvis E.D."/>
            <person name="Guillette L.J.Jr."/>
            <person name="Glenn T.C."/>
            <person name="Green R.E."/>
            <person name="Ray D.A."/>
        </authorList>
    </citation>
    <scope>NUCLEOTIDE SEQUENCE [LARGE SCALE GENOMIC DNA]</scope>
    <source>
        <strain evidence="1">KSC_2009_1</strain>
    </source>
</reference>
<comment type="caution">
    <text evidence="1">The sequence shown here is derived from an EMBL/GenBank/DDBJ whole genome shotgun (WGS) entry which is preliminary data.</text>
</comment>
<dbReference type="EMBL" id="AKHW03004724">
    <property type="protein sequence ID" value="KYO29040.1"/>
    <property type="molecule type" value="Genomic_DNA"/>
</dbReference>
<sequence length="87" mass="9707">MPYNISMGLVPLVSLLSRFIAKHRTQIQDKSRGTSGNPLLCMKGDQDLADTLQRLPNVAVFTVNHMNVEGMTSYLLCFTKPSKPDVR</sequence>
<proteinExistence type="predicted"/>
<dbReference type="Proteomes" id="UP000050525">
    <property type="component" value="Unassembled WGS sequence"/>
</dbReference>
<keyword evidence="2" id="KW-1185">Reference proteome</keyword>
<name>A0A151MX08_ALLMI</name>
<evidence type="ECO:0000313" key="2">
    <source>
        <dbReference type="Proteomes" id="UP000050525"/>
    </source>
</evidence>
<gene>
    <name evidence="1" type="ORF">Y1Q_0009852</name>
</gene>
<dbReference type="AlphaFoldDB" id="A0A151MX08"/>
<protein>
    <submittedName>
        <fullName evidence="1">Uncharacterized protein</fullName>
    </submittedName>
</protein>